<name>A0ACB8SU23_9AGAM</name>
<dbReference type="EMBL" id="MU277224">
    <property type="protein sequence ID" value="KAI0059667.1"/>
    <property type="molecule type" value="Genomic_DNA"/>
</dbReference>
<evidence type="ECO:0000313" key="1">
    <source>
        <dbReference type="EMBL" id="KAI0059667.1"/>
    </source>
</evidence>
<proteinExistence type="predicted"/>
<reference evidence="1" key="2">
    <citation type="journal article" date="2022" name="New Phytol.">
        <title>Evolutionary transition to the ectomycorrhizal habit in the genomes of a hyperdiverse lineage of mushroom-forming fungi.</title>
        <authorList>
            <person name="Looney B."/>
            <person name="Miyauchi S."/>
            <person name="Morin E."/>
            <person name="Drula E."/>
            <person name="Courty P.E."/>
            <person name="Kohler A."/>
            <person name="Kuo A."/>
            <person name="LaButti K."/>
            <person name="Pangilinan J."/>
            <person name="Lipzen A."/>
            <person name="Riley R."/>
            <person name="Andreopoulos W."/>
            <person name="He G."/>
            <person name="Johnson J."/>
            <person name="Nolan M."/>
            <person name="Tritt A."/>
            <person name="Barry K.W."/>
            <person name="Grigoriev I.V."/>
            <person name="Nagy L.G."/>
            <person name="Hibbett D."/>
            <person name="Henrissat B."/>
            <person name="Matheny P.B."/>
            <person name="Labbe J."/>
            <person name="Martin F.M."/>
        </authorList>
    </citation>
    <scope>NUCLEOTIDE SEQUENCE</scope>
    <source>
        <strain evidence="1">HHB10654</strain>
    </source>
</reference>
<gene>
    <name evidence="1" type="ORF">BV25DRAFT_1040905</name>
</gene>
<accession>A0ACB8SU23</accession>
<organism evidence="1 2">
    <name type="scientific">Artomyces pyxidatus</name>
    <dbReference type="NCBI Taxonomy" id="48021"/>
    <lineage>
        <taxon>Eukaryota</taxon>
        <taxon>Fungi</taxon>
        <taxon>Dikarya</taxon>
        <taxon>Basidiomycota</taxon>
        <taxon>Agaricomycotina</taxon>
        <taxon>Agaricomycetes</taxon>
        <taxon>Russulales</taxon>
        <taxon>Auriscalpiaceae</taxon>
        <taxon>Artomyces</taxon>
    </lineage>
</organism>
<protein>
    <submittedName>
        <fullName evidence="1">Uncharacterized protein</fullName>
    </submittedName>
</protein>
<reference evidence="1" key="1">
    <citation type="submission" date="2021-03" db="EMBL/GenBank/DDBJ databases">
        <authorList>
            <consortium name="DOE Joint Genome Institute"/>
            <person name="Ahrendt S."/>
            <person name="Looney B.P."/>
            <person name="Miyauchi S."/>
            <person name="Morin E."/>
            <person name="Drula E."/>
            <person name="Courty P.E."/>
            <person name="Chicoki N."/>
            <person name="Fauchery L."/>
            <person name="Kohler A."/>
            <person name="Kuo A."/>
            <person name="Labutti K."/>
            <person name="Pangilinan J."/>
            <person name="Lipzen A."/>
            <person name="Riley R."/>
            <person name="Andreopoulos W."/>
            <person name="He G."/>
            <person name="Johnson J."/>
            <person name="Barry K.W."/>
            <person name="Grigoriev I.V."/>
            <person name="Nagy L."/>
            <person name="Hibbett D."/>
            <person name="Henrissat B."/>
            <person name="Matheny P.B."/>
            <person name="Labbe J."/>
            <person name="Martin F."/>
        </authorList>
    </citation>
    <scope>NUCLEOTIDE SEQUENCE</scope>
    <source>
        <strain evidence="1">HHB10654</strain>
    </source>
</reference>
<sequence>MQSFLHRVANLLYQPLAITFFFVKSDIKTVMIPCTSFAIAAAPISGLDRLPHVVFWLFLIIIYFDVSNQIRQPEEDRLNKPYRPIPSGLISISNAILLKRILLPLSLGISLLYSPEVFAAAVGFTVITYFYDEKSGSASHFVVRTLWNIGGYFTLNAGAALVAAGGDCRTLDHTAIVALCCNVGIVLTTIHSQDFKDEHGDRVVGRKTVPILHPSIARYTLLPPMLFWSGVLSMIWHLDILTASAYQSLAVFVGSRYIRYKSVPEDQISYYWFNLWFSISNVLSGYYRLYGRVR</sequence>
<keyword evidence="2" id="KW-1185">Reference proteome</keyword>
<evidence type="ECO:0000313" key="2">
    <source>
        <dbReference type="Proteomes" id="UP000814140"/>
    </source>
</evidence>
<dbReference type="Proteomes" id="UP000814140">
    <property type="component" value="Unassembled WGS sequence"/>
</dbReference>
<comment type="caution">
    <text evidence="1">The sequence shown here is derived from an EMBL/GenBank/DDBJ whole genome shotgun (WGS) entry which is preliminary data.</text>
</comment>